<feature type="domain" description="DUF1206" evidence="2">
    <location>
        <begin position="15"/>
        <end position="81"/>
    </location>
</feature>
<dbReference type="Pfam" id="PF06724">
    <property type="entry name" value="DUF1206"/>
    <property type="match status" value="3"/>
</dbReference>
<feature type="transmembrane region" description="Helical" evidence="1">
    <location>
        <begin position="97"/>
        <end position="117"/>
    </location>
</feature>
<evidence type="ECO:0000256" key="1">
    <source>
        <dbReference type="SAM" id="Phobius"/>
    </source>
</evidence>
<dbReference type="RefSeq" id="WP_311341192.1">
    <property type="nucleotide sequence ID" value="NZ_JAVRHS010000009.1"/>
</dbReference>
<gene>
    <name evidence="3" type="ORF">RM533_10520</name>
</gene>
<feature type="transmembrane region" description="Helical" evidence="1">
    <location>
        <begin position="190"/>
        <end position="210"/>
    </location>
</feature>
<protein>
    <submittedName>
        <fullName evidence="3">DUF1206 domain-containing protein</fullName>
    </submittedName>
</protein>
<feature type="transmembrane region" description="Helical" evidence="1">
    <location>
        <begin position="12"/>
        <end position="34"/>
    </location>
</feature>
<accession>A0ABU2ZM11</accession>
<keyword evidence="4" id="KW-1185">Reference proteome</keyword>
<dbReference type="EMBL" id="JAVRHS010000009">
    <property type="protein sequence ID" value="MDT0576614.1"/>
    <property type="molecule type" value="Genomic_DNA"/>
</dbReference>
<comment type="caution">
    <text evidence="3">The sequence shown here is derived from an EMBL/GenBank/DDBJ whole genome shotgun (WGS) entry which is preliminary data.</text>
</comment>
<sequence length="270" mass="28714">MMIDKSEKFGWLVRLGFAARGLVYILIGYLFLSAPGQNRADDGPSGAFDYLQDLPLGAFILYLCAIGLLAYAFYRLASTFFDVENYGTDTKGIAHRLGHLGSGVAHLFLAYTAFQFASGTKSTSNGSGGAQEATSTVLSFGVGPVLIGLVGLALIVAGIMQGKKAITATFMKRVSPGAPRFTRYLGQAGYAARGVVFVLIGWSLLQSAWFDSSTQLKSLGEAVASLRDNGVLFDIVAAGLLLFGIFSLVMARYRIVPDLDPTGKKPMLPA</sequence>
<evidence type="ECO:0000313" key="3">
    <source>
        <dbReference type="EMBL" id="MDT0576614.1"/>
    </source>
</evidence>
<keyword evidence="1" id="KW-1133">Transmembrane helix</keyword>
<organism evidence="3 4">
    <name type="scientific">Croceicoccus esteveae</name>
    <dbReference type="NCBI Taxonomy" id="3075597"/>
    <lineage>
        <taxon>Bacteria</taxon>
        <taxon>Pseudomonadati</taxon>
        <taxon>Pseudomonadota</taxon>
        <taxon>Alphaproteobacteria</taxon>
        <taxon>Sphingomonadales</taxon>
        <taxon>Erythrobacteraceae</taxon>
        <taxon>Croceicoccus</taxon>
    </lineage>
</organism>
<dbReference type="Proteomes" id="UP001259803">
    <property type="component" value="Unassembled WGS sequence"/>
</dbReference>
<keyword evidence="1" id="KW-0812">Transmembrane</keyword>
<feature type="transmembrane region" description="Helical" evidence="1">
    <location>
        <begin position="230"/>
        <end position="251"/>
    </location>
</feature>
<proteinExistence type="predicted"/>
<reference evidence="3 4" key="1">
    <citation type="submission" date="2023-09" db="EMBL/GenBank/DDBJ databases">
        <authorList>
            <person name="Rey-Velasco X."/>
        </authorList>
    </citation>
    <scope>NUCLEOTIDE SEQUENCE [LARGE SCALE GENOMIC DNA]</scope>
    <source>
        <strain evidence="3 4">F390</strain>
    </source>
</reference>
<evidence type="ECO:0000313" key="4">
    <source>
        <dbReference type="Proteomes" id="UP001259803"/>
    </source>
</evidence>
<name>A0ABU2ZM11_9SPHN</name>
<dbReference type="InterPro" id="IPR009597">
    <property type="entry name" value="DUF1206"/>
</dbReference>
<feature type="domain" description="DUF1206" evidence="2">
    <location>
        <begin position="97"/>
        <end position="167"/>
    </location>
</feature>
<feature type="domain" description="DUF1206" evidence="2">
    <location>
        <begin position="188"/>
        <end position="254"/>
    </location>
</feature>
<feature type="transmembrane region" description="Helical" evidence="1">
    <location>
        <begin position="137"/>
        <end position="160"/>
    </location>
</feature>
<evidence type="ECO:0000259" key="2">
    <source>
        <dbReference type="Pfam" id="PF06724"/>
    </source>
</evidence>
<feature type="transmembrane region" description="Helical" evidence="1">
    <location>
        <begin position="54"/>
        <end position="76"/>
    </location>
</feature>
<keyword evidence="1" id="KW-0472">Membrane</keyword>